<dbReference type="Proteomes" id="UP001283361">
    <property type="component" value="Unassembled WGS sequence"/>
</dbReference>
<evidence type="ECO:0000313" key="1">
    <source>
        <dbReference type="EMBL" id="KAK3757291.1"/>
    </source>
</evidence>
<proteinExistence type="predicted"/>
<evidence type="ECO:0000313" key="2">
    <source>
        <dbReference type="Proteomes" id="UP001283361"/>
    </source>
</evidence>
<gene>
    <name evidence="1" type="ORF">RRG08_054508</name>
</gene>
<name>A0AAE1D4R2_9GAST</name>
<accession>A0AAE1D4R2</accession>
<comment type="caution">
    <text evidence="1">The sequence shown here is derived from an EMBL/GenBank/DDBJ whole genome shotgun (WGS) entry which is preliminary data.</text>
</comment>
<dbReference type="AlphaFoldDB" id="A0AAE1D4R2"/>
<keyword evidence="2" id="KW-1185">Reference proteome</keyword>
<organism evidence="1 2">
    <name type="scientific">Elysia crispata</name>
    <name type="common">lettuce slug</name>
    <dbReference type="NCBI Taxonomy" id="231223"/>
    <lineage>
        <taxon>Eukaryota</taxon>
        <taxon>Metazoa</taxon>
        <taxon>Spiralia</taxon>
        <taxon>Lophotrochozoa</taxon>
        <taxon>Mollusca</taxon>
        <taxon>Gastropoda</taxon>
        <taxon>Heterobranchia</taxon>
        <taxon>Euthyneura</taxon>
        <taxon>Panpulmonata</taxon>
        <taxon>Sacoglossa</taxon>
        <taxon>Placobranchoidea</taxon>
        <taxon>Plakobranchidae</taxon>
        <taxon>Elysia</taxon>
    </lineage>
</organism>
<reference evidence="1" key="1">
    <citation type="journal article" date="2023" name="G3 (Bethesda)">
        <title>A reference genome for the long-term kleptoplast-retaining sea slug Elysia crispata morphotype clarki.</title>
        <authorList>
            <person name="Eastman K.E."/>
            <person name="Pendleton A.L."/>
            <person name="Shaikh M.A."/>
            <person name="Suttiyut T."/>
            <person name="Ogas R."/>
            <person name="Tomko P."/>
            <person name="Gavelis G."/>
            <person name="Widhalm J.R."/>
            <person name="Wisecaver J.H."/>
        </authorList>
    </citation>
    <scope>NUCLEOTIDE SEQUENCE</scope>
    <source>
        <strain evidence="1">ECLA1</strain>
    </source>
</reference>
<dbReference type="EMBL" id="JAWDGP010005397">
    <property type="protein sequence ID" value="KAK3757291.1"/>
    <property type="molecule type" value="Genomic_DNA"/>
</dbReference>
<sequence length="167" mass="18503">MQESHDDPDIPRNYSKSGQKLAQYQLSASTVGVSCVNVATGIEVLIVLTFQLTGHGRMTSWKTVTDSGQDSHGGTHTNYDTHNPYTLPQPERVDANQDLFCIVTKLPKYSQFKTPWEIYKACKLGGAESIVVSGEVSGFHTGPQLPARPNFAIYKHNINLDMGRIHR</sequence>
<protein>
    <submittedName>
        <fullName evidence="1">Uncharacterized protein</fullName>
    </submittedName>
</protein>